<keyword evidence="3" id="KW-0804">Transcription</keyword>
<dbReference type="PANTHER" id="PTHR38445">
    <property type="entry name" value="HTH-TYPE TRANSCRIPTIONAL REPRESSOR YTRA"/>
    <property type="match status" value="1"/>
</dbReference>
<evidence type="ECO:0000313" key="6">
    <source>
        <dbReference type="Proteomes" id="UP000563094"/>
    </source>
</evidence>
<dbReference type="GO" id="GO:0003677">
    <property type="term" value="F:DNA binding"/>
    <property type="evidence" value="ECO:0007669"/>
    <property type="project" value="UniProtKB-KW"/>
</dbReference>
<evidence type="ECO:0000256" key="3">
    <source>
        <dbReference type="ARBA" id="ARBA00023163"/>
    </source>
</evidence>
<accession>A0A839GC55</accession>
<dbReference type="InterPro" id="IPR036390">
    <property type="entry name" value="WH_DNA-bd_sf"/>
</dbReference>
<feature type="domain" description="HTH gntR-type" evidence="4">
    <location>
        <begin position="18"/>
        <end position="86"/>
    </location>
</feature>
<dbReference type="InterPro" id="IPR036388">
    <property type="entry name" value="WH-like_DNA-bd_sf"/>
</dbReference>
<dbReference type="SMART" id="SM00345">
    <property type="entry name" value="HTH_GNTR"/>
    <property type="match status" value="1"/>
</dbReference>
<dbReference type="Gene3D" id="3.40.50.2300">
    <property type="match status" value="1"/>
</dbReference>
<dbReference type="SUPFAM" id="SSF46785">
    <property type="entry name" value="Winged helix' DNA-binding domain"/>
    <property type="match status" value="1"/>
</dbReference>
<evidence type="ECO:0000256" key="1">
    <source>
        <dbReference type="ARBA" id="ARBA00023015"/>
    </source>
</evidence>
<dbReference type="Pfam" id="PF13377">
    <property type="entry name" value="Peripla_BP_3"/>
    <property type="match status" value="1"/>
</dbReference>
<dbReference type="InterPro" id="IPR000524">
    <property type="entry name" value="Tscrpt_reg_HTH_GntR"/>
</dbReference>
<evidence type="ECO:0000256" key="2">
    <source>
        <dbReference type="ARBA" id="ARBA00023125"/>
    </source>
</evidence>
<comment type="caution">
    <text evidence="5">The sequence shown here is derived from an EMBL/GenBank/DDBJ whole genome shotgun (WGS) entry which is preliminary data.</text>
</comment>
<dbReference type="CDD" id="cd07377">
    <property type="entry name" value="WHTH_GntR"/>
    <property type="match status" value="1"/>
</dbReference>
<dbReference type="EMBL" id="JACJIQ010000006">
    <property type="protein sequence ID" value="MBA9077164.1"/>
    <property type="molecule type" value="Genomic_DNA"/>
</dbReference>
<dbReference type="AlphaFoldDB" id="A0A839GC55"/>
<proteinExistence type="predicted"/>
<organism evidence="5 6">
    <name type="scientific">Rufibacter quisquiliarum</name>
    <dbReference type="NCBI Taxonomy" id="1549639"/>
    <lineage>
        <taxon>Bacteria</taxon>
        <taxon>Pseudomonadati</taxon>
        <taxon>Bacteroidota</taxon>
        <taxon>Cytophagia</taxon>
        <taxon>Cytophagales</taxon>
        <taxon>Hymenobacteraceae</taxon>
        <taxon>Rufibacter</taxon>
    </lineage>
</organism>
<evidence type="ECO:0000259" key="4">
    <source>
        <dbReference type="PROSITE" id="PS50949"/>
    </source>
</evidence>
<dbReference type="Proteomes" id="UP000563094">
    <property type="component" value="Unassembled WGS sequence"/>
</dbReference>
<dbReference type="InterPro" id="IPR046335">
    <property type="entry name" value="LacI/GalR-like_sensor"/>
</dbReference>
<dbReference type="GO" id="GO:0003700">
    <property type="term" value="F:DNA-binding transcription factor activity"/>
    <property type="evidence" value="ECO:0007669"/>
    <property type="project" value="InterPro"/>
</dbReference>
<dbReference type="Gene3D" id="1.10.10.10">
    <property type="entry name" value="Winged helix-like DNA-binding domain superfamily/Winged helix DNA-binding domain"/>
    <property type="match status" value="1"/>
</dbReference>
<keyword evidence="1" id="KW-0805">Transcription regulation</keyword>
<protein>
    <submittedName>
        <fullName evidence="5">DNA-binding transcriptional regulator YhcF (GntR family)</fullName>
    </submittedName>
</protein>
<gene>
    <name evidence="5" type="ORF">FHS90_001875</name>
</gene>
<dbReference type="Pfam" id="PF00392">
    <property type="entry name" value="GntR"/>
    <property type="match status" value="1"/>
</dbReference>
<dbReference type="RefSeq" id="WP_182512779.1">
    <property type="nucleotide sequence ID" value="NZ_JACJIQ010000006.1"/>
</dbReference>
<reference evidence="5 6" key="1">
    <citation type="submission" date="2020-08" db="EMBL/GenBank/DDBJ databases">
        <title>Genomic Encyclopedia of Type Strains, Phase IV (KMG-IV): sequencing the most valuable type-strain genomes for metagenomic binning, comparative biology and taxonomic classification.</title>
        <authorList>
            <person name="Goeker M."/>
        </authorList>
    </citation>
    <scope>NUCLEOTIDE SEQUENCE [LARGE SCALE GENOMIC DNA]</scope>
    <source>
        <strain evidence="5 6">DSM 29854</strain>
    </source>
</reference>
<keyword evidence="6" id="KW-1185">Reference proteome</keyword>
<keyword evidence="2 5" id="KW-0238">DNA-binding</keyword>
<evidence type="ECO:0000313" key="5">
    <source>
        <dbReference type="EMBL" id="MBA9077164.1"/>
    </source>
</evidence>
<dbReference type="SUPFAM" id="SSF53822">
    <property type="entry name" value="Periplasmic binding protein-like I"/>
    <property type="match status" value="1"/>
</dbReference>
<sequence>MSPDQILSCLSIDPYAATPKYQQVTSAIQAAIEKGQIRKGDVLPSLNELTYSLDISRDTAEKAYKALKQMGVLGSVPGKGYYIENTQLQQNLKVFLLFNKLSAHKKIIYDAFVEALGPETHVDFYIYNNDYALFKKMLARRKEEYTHYVIIPHFVEGGEQAHEVINLLPKEKLVLLDKKLPGVTGHFAAVYENFEQDIYGALAQVAEELRKYRVLKLVFPHHSYFPAEIVTGFERFCRQYHFAYQVLPRVQVAEIQEGDVFINLVEGDLVALLQGILAEGLEVGRQVGVISYNETPLKRFILNGITTISTDFQKMGALAAQLILQHSRQHLEVPFSIIKRASI</sequence>
<dbReference type="PANTHER" id="PTHR38445:SF9">
    <property type="entry name" value="HTH-TYPE TRANSCRIPTIONAL REPRESSOR YTRA"/>
    <property type="match status" value="1"/>
</dbReference>
<name>A0A839GC55_9BACT</name>
<dbReference type="InterPro" id="IPR028082">
    <property type="entry name" value="Peripla_BP_I"/>
</dbReference>
<dbReference type="PROSITE" id="PS50949">
    <property type="entry name" value="HTH_GNTR"/>
    <property type="match status" value="1"/>
</dbReference>